<feature type="region of interest" description="Disordered" evidence="1">
    <location>
        <begin position="94"/>
        <end position="124"/>
    </location>
</feature>
<accession>A0A143H8N9</accession>
<reference evidence="3" key="2">
    <citation type="submission" date="2016-03" db="EMBL/GenBank/DDBJ databases">
        <authorList>
            <person name="Ploux O."/>
        </authorList>
    </citation>
    <scope>NUCLEOTIDE SEQUENCE [LARGE SCALE GENOMIC DNA]</scope>
    <source>
        <strain evidence="3">PP9</strain>
    </source>
</reference>
<dbReference type="RefSeq" id="WP_066784443.1">
    <property type="nucleotide sequence ID" value="NZ_CP014806.1"/>
</dbReference>
<dbReference type="KEGG" id="rst:ATY39_00875"/>
<dbReference type="OrthoDB" id="2454507at2"/>
<dbReference type="AlphaFoldDB" id="A0A143H8N9"/>
<reference evidence="2 3" key="1">
    <citation type="journal article" date="2016" name="Genome Announc.">
        <title>Whole-Genome Sequence of Rummeliibacillus stabekisii Strain PP9 Isolated from Antarctic Soil.</title>
        <authorList>
            <person name="da Mota F.F."/>
            <person name="Vollu R.E."/>
            <person name="Jurelevicius D."/>
            <person name="Seldin L."/>
        </authorList>
    </citation>
    <scope>NUCLEOTIDE SEQUENCE [LARGE SCALE GENOMIC DNA]</scope>
    <source>
        <strain evidence="2 3">PP9</strain>
    </source>
</reference>
<dbReference type="STRING" id="241244.ATY39_00875"/>
<organism evidence="2 3">
    <name type="scientific">Rummeliibacillus stabekisii</name>
    <dbReference type="NCBI Taxonomy" id="241244"/>
    <lineage>
        <taxon>Bacteria</taxon>
        <taxon>Bacillati</taxon>
        <taxon>Bacillota</taxon>
        <taxon>Bacilli</taxon>
        <taxon>Bacillales</taxon>
        <taxon>Caryophanaceae</taxon>
        <taxon>Rummeliibacillus</taxon>
    </lineage>
</organism>
<proteinExistence type="predicted"/>
<protein>
    <submittedName>
        <fullName evidence="2">Uncharacterized protein</fullName>
    </submittedName>
</protein>
<sequence>MLKKLISIALICAISFGAGIYYTLNTSSTKFLDWNKNSVELFAAAPATLSSVYDDVKLVLSTSMNFIDNQLENLFHEDKEKETKLIKYIEKNHDNPIKPVDDSQKIDVDNEEIDPMPADGGMGI</sequence>
<feature type="compositionally biased region" description="Basic and acidic residues" evidence="1">
    <location>
        <begin position="94"/>
        <end position="108"/>
    </location>
</feature>
<evidence type="ECO:0000313" key="3">
    <source>
        <dbReference type="Proteomes" id="UP000076021"/>
    </source>
</evidence>
<evidence type="ECO:0000313" key="2">
    <source>
        <dbReference type="EMBL" id="AMW98094.1"/>
    </source>
</evidence>
<dbReference type="EMBL" id="CP014806">
    <property type="protein sequence ID" value="AMW98094.1"/>
    <property type="molecule type" value="Genomic_DNA"/>
</dbReference>
<name>A0A143H8N9_9BACL</name>
<keyword evidence="3" id="KW-1185">Reference proteome</keyword>
<dbReference type="Proteomes" id="UP000076021">
    <property type="component" value="Chromosome"/>
</dbReference>
<evidence type="ECO:0000256" key="1">
    <source>
        <dbReference type="SAM" id="MobiDB-lite"/>
    </source>
</evidence>
<gene>
    <name evidence="2" type="ORF">ATY39_00875</name>
</gene>